<proteinExistence type="inferred from homology"/>
<dbReference type="EMBL" id="JAAQTO010000004">
    <property type="protein sequence ID" value="NIC04154.1"/>
    <property type="molecule type" value="Genomic_DNA"/>
</dbReference>
<comment type="caution">
    <text evidence="5">The sequence shown here is derived from an EMBL/GenBank/DDBJ whole genome shotgun (WGS) entry which is preliminary data.</text>
</comment>
<dbReference type="InterPro" id="IPR001173">
    <property type="entry name" value="Glyco_trans_2-like"/>
</dbReference>
<keyword evidence="2" id="KW-0328">Glycosyltransferase</keyword>
<evidence type="ECO:0000313" key="6">
    <source>
        <dbReference type="Proteomes" id="UP001318321"/>
    </source>
</evidence>
<gene>
    <name evidence="5" type="ORF">HBJ55_01765</name>
</gene>
<dbReference type="Pfam" id="PF00535">
    <property type="entry name" value="Glycos_transf_2"/>
    <property type="match status" value="1"/>
</dbReference>
<feature type="domain" description="Glycosyltransferase 2-like" evidence="4">
    <location>
        <begin position="11"/>
        <end position="151"/>
    </location>
</feature>
<dbReference type="InterPro" id="IPR029044">
    <property type="entry name" value="Nucleotide-diphossugar_trans"/>
</dbReference>
<dbReference type="RefSeq" id="WP_167110428.1">
    <property type="nucleotide sequence ID" value="NZ_JAAQTO010000004.1"/>
</dbReference>
<evidence type="ECO:0000259" key="4">
    <source>
        <dbReference type="Pfam" id="PF00535"/>
    </source>
</evidence>
<sequence length="296" mass="32283">MIAGVRALAVSIVLPTYRDWDALRSCLNALADQTLPAQEFEILVVENAGESQPRDLALPGNARLLHEPGPGSYAARNRGIAEARGEVLAFIDADCIAAPGWLQAGLECLQANPDAGLVAGNIELSYATSRLTPAECFEKAFAFRQRQNVADGVSVTANLFVRHEVFDEVGAFDFGLMSGGDFEWTRRATSQGHRLVYCEKAVVRHPARSSLSALAGKARRVTSGSQTLYQEHGVFGGIRRVVGNLVGDLASLASRWDMTWRERAWALLVLVYLKAVKVVQRFRLVTTRHGRAGPPR</sequence>
<keyword evidence="3" id="KW-0808">Transferase</keyword>
<evidence type="ECO:0000256" key="1">
    <source>
        <dbReference type="ARBA" id="ARBA00006739"/>
    </source>
</evidence>
<reference evidence="5 6" key="1">
    <citation type="submission" date="2020-03" db="EMBL/GenBank/DDBJ databases">
        <title>Identification of Halomonas strains.</title>
        <authorList>
            <person name="Xiao Z."/>
            <person name="Dong F."/>
            <person name="Wang Z."/>
            <person name="Zhao J.-Y."/>
        </authorList>
    </citation>
    <scope>NUCLEOTIDE SEQUENCE [LARGE SCALE GENOMIC DNA]</scope>
    <source>
        <strain evidence="5 6">DX6</strain>
    </source>
</reference>
<organism evidence="5 6">
    <name type="scientific">Billgrantia bachuensis</name>
    <dbReference type="NCBI Taxonomy" id="2717286"/>
    <lineage>
        <taxon>Bacteria</taxon>
        <taxon>Pseudomonadati</taxon>
        <taxon>Pseudomonadota</taxon>
        <taxon>Gammaproteobacteria</taxon>
        <taxon>Oceanospirillales</taxon>
        <taxon>Halomonadaceae</taxon>
        <taxon>Billgrantia</taxon>
    </lineage>
</organism>
<comment type="similarity">
    <text evidence="1">Belongs to the glycosyltransferase 2 family.</text>
</comment>
<evidence type="ECO:0000256" key="3">
    <source>
        <dbReference type="ARBA" id="ARBA00022679"/>
    </source>
</evidence>
<name>A0ABX0PMK7_9GAMM</name>
<dbReference type="PANTHER" id="PTHR43179">
    <property type="entry name" value="RHAMNOSYLTRANSFERASE WBBL"/>
    <property type="match status" value="1"/>
</dbReference>
<evidence type="ECO:0000313" key="5">
    <source>
        <dbReference type="EMBL" id="NIC04154.1"/>
    </source>
</evidence>
<dbReference type="SUPFAM" id="SSF53448">
    <property type="entry name" value="Nucleotide-diphospho-sugar transferases"/>
    <property type="match status" value="1"/>
</dbReference>
<dbReference type="CDD" id="cd00761">
    <property type="entry name" value="Glyco_tranf_GTA_type"/>
    <property type="match status" value="1"/>
</dbReference>
<evidence type="ECO:0000256" key="2">
    <source>
        <dbReference type="ARBA" id="ARBA00022676"/>
    </source>
</evidence>
<dbReference type="Proteomes" id="UP001318321">
    <property type="component" value="Unassembled WGS sequence"/>
</dbReference>
<protein>
    <submittedName>
        <fullName evidence="5">Glycosyltransferase</fullName>
    </submittedName>
</protein>
<dbReference type="PANTHER" id="PTHR43179:SF12">
    <property type="entry name" value="GALACTOFURANOSYLTRANSFERASE GLFT2"/>
    <property type="match status" value="1"/>
</dbReference>
<accession>A0ABX0PMK7</accession>
<keyword evidence="6" id="KW-1185">Reference proteome</keyword>
<dbReference type="Gene3D" id="3.90.550.10">
    <property type="entry name" value="Spore Coat Polysaccharide Biosynthesis Protein SpsA, Chain A"/>
    <property type="match status" value="1"/>
</dbReference>